<keyword evidence="1" id="KW-0805">Transcription regulation</keyword>
<dbReference type="Gene3D" id="1.10.10.10">
    <property type="entry name" value="Winged helix-like DNA-binding domain superfamily/Winged helix DNA-binding domain"/>
    <property type="match status" value="1"/>
</dbReference>
<dbReference type="InterPro" id="IPR011991">
    <property type="entry name" value="ArsR-like_HTH"/>
</dbReference>
<dbReference type="GO" id="GO:0003677">
    <property type="term" value="F:DNA binding"/>
    <property type="evidence" value="ECO:0007669"/>
    <property type="project" value="UniProtKB-KW"/>
</dbReference>
<dbReference type="InterPro" id="IPR001845">
    <property type="entry name" value="HTH_ArsR_DNA-bd_dom"/>
</dbReference>
<dbReference type="PANTHER" id="PTHR43132">
    <property type="entry name" value="ARSENICAL RESISTANCE OPERON REPRESSOR ARSR-RELATED"/>
    <property type="match status" value="1"/>
</dbReference>
<dbReference type="AlphaFoldDB" id="A0A062UHC6"/>
<dbReference type="eggNOG" id="COG0640">
    <property type="taxonomic scope" value="Bacteria"/>
</dbReference>
<dbReference type="SUPFAM" id="SSF46785">
    <property type="entry name" value="Winged helix' DNA-binding domain"/>
    <property type="match status" value="1"/>
</dbReference>
<dbReference type="GO" id="GO:0003700">
    <property type="term" value="F:DNA-binding transcription factor activity"/>
    <property type="evidence" value="ECO:0007669"/>
    <property type="project" value="InterPro"/>
</dbReference>
<gene>
    <name evidence="5" type="ORF">HY30_17685</name>
</gene>
<accession>A0A062UHC6</accession>
<evidence type="ECO:0000313" key="5">
    <source>
        <dbReference type="EMBL" id="KCZ57108.1"/>
    </source>
</evidence>
<dbReference type="Pfam" id="PF01022">
    <property type="entry name" value="HTH_5"/>
    <property type="match status" value="1"/>
</dbReference>
<dbReference type="STRING" id="1280947.HY30_17685"/>
<feature type="domain" description="HTH arsR-type" evidence="4">
    <location>
        <begin position="14"/>
        <end position="106"/>
    </location>
</feature>
<dbReference type="RefSeq" id="WP_081812208.1">
    <property type="nucleotide sequence ID" value="NZ_AWFG01000032.1"/>
</dbReference>
<dbReference type="PATRIC" id="fig|1280947.3.peg.2390"/>
<dbReference type="InterPro" id="IPR036388">
    <property type="entry name" value="WH-like_DNA-bd_sf"/>
</dbReference>
<dbReference type="NCBIfam" id="NF033788">
    <property type="entry name" value="HTH_metalloreg"/>
    <property type="match status" value="1"/>
</dbReference>
<reference evidence="5 6" key="1">
    <citation type="journal article" date="2014" name="Antonie Van Leeuwenhoek">
        <title>Hyphomonas beringensis sp. nov. and Hyphomonas chukchiensis sp. nov., isolated from surface seawater of the Bering Sea and Chukchi Sea.</title>
        <authorList>
            <person name="Li C."/>
            <person name="Lai Q."/>
            <person name="Li G."/>
            <person name="Dong C."/>
            <person name="Wang J."/>
            <person name="Liao Y."/>
            <person name="Shao Z."/>
        </authorList>
    </citation>
    <scope>NUCLEOTIDE SEQUENCE [LARGE SCALE GENOMIC DNA]</scope>
    <source>
        <strain evidence="5 6">BH-BN04-4</strain>
    </source>
</reference>
<evidence type="ECO:0000256" key="2">
    <source>
        <dbReference type="ARBA" id="ARBA00023125"/>
    </source>
</evidence>
<keyword evidence="3" id="KW-0804">Transcription</keyword>
<dbReference type="OrthoDB" id="194599at2"/>
<dbReference type="SMART" id="SM00418">
    <property type="entry name" value="HTH_ARSR"/>
    <property type="match status" value="1"/>
</dbReference>
<evidence type="ECO:0000256" key="1">
    <source>
        <dbReference type="ARBA" id="ARBA00023015"/>
    </source>
</evidence>
<protein>
    <recommendedName>
        <fullName evidence="4">HTH arsR-type domain-containing protein</fullName>
    </recommendedName>
</protein>
<dbReference type="PRINTS" id="PR00778">
    <property type="entry name" value="HTHARSR"/>
</dbReference>
<dbReference type="InterPro" id="IPR051011">
    <property type="entry name" value="Metal_resp_trans_reg"/>
</dbReference>
<dbReference type="InterPro" id="IPR036390">
    <property type="entry name" value="WH_DNA-bd_sf"/>
</dbReference>
<evidence type="ECO:0000256" key="3">
    <source>
        <dbReference type="ARBA" id="ARBA00023163"/>
    </source>
</evidence>
<organism evidence="5 6">
    <name type="scientific">Hyphomonas chukchiensis</name>
    <dbReference type="NCBI Taxonomy" id="1280947"/>
    <lineage>
        <taxon>Bacteria</taxon>
        <taxon>Pseudomonadati</taxon>
        <taxon>Pseudomonadota</taxon>
        <taxon>Alphaproteobacteria</taxon>
        <taxon>Hyphomonadales</taxon>
        <taxon>Hyphomonadaceae</taxon>
        <taxon>Hyphomonas</taxon>
    </lineage>
</organism>
<dbReference type="EMBL" id="AWFG01000032">
    <property type="protein sequence ID" value="KCZ57108.1"/>
    <property type="molecule type" value="Genomic_DNA"/>
</dbReference>
<dbReference type="PROSITE" id="PS50987">
    <property type="entry name" value="HTH_ARSR_2"/>
    <property type="match status" value="1"/>
</dbReference>
<dbReference type="CDD" id="cd00090">
    <property type="entry name" value="HTH_ARSR"/>
    <property type="match status" value="1"/>
</dbReference>
<comment type="caution">
    <text evidence="5">The sequence shown here is derived from an EMBL/GenBank/DDBJ whole genome shotgun (WGS) entry which is preliminary data.</text>
</comment>
<sequence>MIKQKPATPDAFKIISASIHDAALVLKAMSSDTRLKILCALNKGELPVSQLAVMTGQSSSAISQHLTKLRAAGLVRSRRQGQMIYYCSTAGVGKEIVETLCKYYEK</sequence>
<evidence type="ECO:0000259" key="4">
    <source>
        <dbReference type="PROSITE" id="PS50987"/>
    </source>
</evidence>
<name>A0A062UHC6_9PROT</name>
<keyword evidence="6" id="KW-1185">Reference proteome</keyword>
<proteinExistence type="predicted"/>
<dbReference type="Proteomes" id="UP000027190">
    <property type="component" value="Unassembled WGS sequence"/>
</dbReference>
<dbReference type="PANTHER" id="PTHR43132:SF2">
    <property type="entry name" value="ARSENICAL RESISTANCE OPERON REPRESSOR ARSR-RELATED"/>
    <property type="match status" value="1"/>
</dbReference>
<evidence type="ECO:0000313" key="6">
    <source>
        <dbReference type="Proteomes" id="UP000027190"/>
    </source>
</evidence>
<keyword evidence="2" id="KW-0238">DNA-binding</keyword>